<evidence type="ECO:0000313" key="2">
    <source>
        <dbReference type="Proteomes" id="UP000252586"/>
    </source>
</evidence>
<comment type="caution">
    <text evidence="1">The sequence shown here is derived from an EMBL/GenBank/DDBJ whole genome shotgun (WGS) entry which is preliminary data.</text>
</comment>
<evidence type="ECO:0008006" key="3">
    <source>
        <dbReference type="Google" id="ProtNLM"/>
    </source>
</evidence>
<proteinExistence type="predicted"/>
<dbReference type="Gene3D" id="3.40.830.10">
    <property type="entry name" value="LigB-like"/>
    <property type="match status" value="1"/>
</dbReference>
<dbReference type="OrthoDB" id="4543339at2"/>
<dbReference type="EMBL" id="QNRE01000001">
    <property type="protein sequence ID" value="RBO96522.1"/>
    <property type="molecule type" value="Genomic_DNA"/>
</dbReference>
<dbReference type="STRING" id="1210090.GCA_001613185_01252"/>
<accession>A0A366E2H9</accession>
<protein>
    <recommendedName>
        <fullName evidence="3">Aromatic ring-opening dioxygenase LigB subunit</fullName>
    </recommendedName>
</protein>
<reference evidence="1 2" key="1">
    <citation type="submission" date="2018-06" db="EMBL/GenBank/DDBJ databases">
        <title>Genomic Encyclopedia of Type Strains, Phase IV (KMG-IV): sequencing the most valuable type-strain genomes for metagenomic binning, comparative biology and taxonomic classification.</title>
        <authorList>
            <person name="Goeker M."/>
        </authorList>
    </citation>
    <scope>NUCLEOTIDE SEQUENCE [LARGE SCALE GENOMIC DNA]</scope>
    <source>
        <strain evidence="1 2">DSM 44599</strain>
    </source>
</reference>
<sequence length="252" mass="25535">MLSIAALVPSPPVLVPELSGRPVAATGADADDPLVSLRAAVLAAGQRLAAVAARWTVLGAGPEAASLGPEASGTFRGFGADVRVSLGGAAGPPDPLLPLAALIAGWLREQVAPEARADARIVAAATAAEGCADVGAILRAELDADPEPHGVLVVADGAATLAKNSPGYFDERAEAHQDELDRALSAGDRAGLHALDPGRCAELVLAGRPAYQALGGLFATDPADPSVETLYRAAPFGVGYHVSLWRPTREAR</sequence>
<dbReference type="RefSeq" id="WP_113974918.1">
    <property type="nucleotide sequence ID" value="NZ_CP107943.1"/>
</dbReference>
<organism evidence="1 2">
    <name type="scientific">Nocardia puris</name>
    <dbReference type="NCBI Taxonomy" id="208602"/>
    <lineage>
        <taxon>Bacteria</taxon>
        <taxon>Bacillati</taxon>
        <taxon>Actinomycetota</taxon>
        <taxon>Actinomycetes</taxon>
        <taxon>Mycobacteriales</taxon>
        <taxon>Nocardiaceae</taxon>
        <taxon>Nocardia</taxon>
    </lineage>
</organism>
<keyword evidence="2" id="KW-1185">Reference proteome</keyword>
<name>A0A366E2H9_9NOCA</name>
<evidence type="ECO:0000313" key="1">
    <source>
        <dbReference type="EMBL" id="RBO96522.1"/>
    </source>
</evidence>
<dbReference type="AlphaFoldDB" id="A0A366E2H9"/>
<dbReference type="Proteomes" id="UP000252586">
    <property type="component" value="Unassembled WGS sequence"/>
</dbReference>
<gene>
    <name evidence="1" type="ORF">DFR74_101537</name>
</gene>